<keyword evidence="1" id="KW-0472">Membrane</keyword>
<organism evidence="2 3">
    <name type="scientific">Streptomyces xanthochromogenes</name>
    <dbReference type="NCBI Taxonomy" id="67384"/>
    <lineage>
        <taxon>Bacteria</taxon>
        <taxon>Bacillati</taxon>
        <taxon>Actinomycetota</taxon>
        <taxon>Actinomycetes</taxon>
        <taxon>Kitasatosporales</taxon>
        <taxon>Streptomycetaceae</taxon>
        <taxon>Streptomyces</taxon>
    </lineage>
</organism>
<sequence>MTDLPTTARRGPADPVKALMHRHRALCERAVDPLEIAAGLEAHGVTDRTAARFRHRDVFSLAEELYARVPRDAATADPAAEPTRPSAVWALWALLPGAVCTLAVTGVQLTSGGARPALGALGAAAFAVALTLTLRRGPLRAGPGARPLARICAGWLMAYAIGGDGLLSDALSGGPDGLWALDPAAATGLAFAVAPAMWCAHLFSVQARRKLASSRGLAEFSGRSRPLLLATAALFIGGLAVCLAAAQLAYGPMEFAACVALGLLLWLARLLAAHGFSGAATKVLAAAAGAELLALASVFAGRLPGLTLVGRPVADAAGTWGVGVVPAVVCGAAALALLARAAAVLARASAHCDQ</sequence>
<evidence type="ECO:0008006" key="4">
    <source>
        <dbReference type="Google" id="ProtNLM"/>
    </source>
</evidence>
<evidence type="ECO:0000256" key="1">
    <source>
        <dbReference type="SAM" id="Phobius"/>
    </source>
</evidence>
<name>A0ABQ3A7N5_9ACTN</name>
<feature type="transmembrane region" description="Helical" evidence="1">
    <location>
        <begin position="226"/>
        <end position="246"/>
    </location>
</feature>
<feature type="transmembrane region" description="Helical" evidence="1">
    <location>
        <begin position="147"/>
        <end position="163"/>
    </location>
</feature>
<evidence type="ECO:0000313" key="3">
    <source>
        <dbReference type="Proteomes" id="UP000600946"/>
    </source>
</evidence>
<feature type="transmembrane region" description="Helical" evidence="1">
    <location>
        <begin position="283"/>
        <end position="300"/>
    </location>
</feature>
<reference evidence="3" key="1">
    <citation type="journal article" date="2019" name="Int. J. Syst. Evol. Microbiol.">
        <title>The Global Catalogue of Microorganisms (GCM) 10K type strain sequencing project: providing services to taxonomists for standard genome sequencing and annotation.</title>
        <authorList>
            <consortium name="The Broad Institute Genomics Platform"/>
            <consortium name="The Broad Institute Genome Sequencing Center for Infectious Disease"/>
            <person name="Wu L."/>
            <person name="Ma J."/>
        </authorList>
    </citation>
    <scope>NUCLEOTIDE SEQUENCE [LARGE SCALE GENOMIC DNA]</scope>
    <source>
        <strain evidence="3">JCM 4594</strain>
    </source>
</reference>
<proteinExistence type="predicted"/>
<dbReference type="RefSeq" id="WP_229892547.1">
    <property type="nucleotide sequence ID" value="NZ_BMUU01000004.1"/>
</dbReference>
<comment type="caution">
    <text evidence="2">The sequence shown here is derived from an EMBL/GenBank/DDBJ whole genome shotgun (WGS) entry which is preliminary data.</text>
</comment>
<feature type="transmembrane region" description="Helical" evidence="1">
    <location>
        <begin position="320"/>
        <end position="339"/>
    </location>
</feature>
<feature type="transmembrane region" description="Helical" evidence="1">
    <location>
        <begin position="252"/>
        <end position="271"/>
    </location>
</feature>
<keyword evidence="3" id="KW-1185">Reference proteome</keyword>
<feature type="transmembrane region" description="Helical" evidence="1">
    <location>
        <begin position="89"/>
        <end position="111"/>
    </location>
</feature>
<keyword evidence="1" id="KW-0812">Transmembrane</keyword>
<dbReference type="GeneID" id="96291078"/>
<keyword evidence="1" id="KW-1133">Transmembrane helix</keyword>
<dbReference type="EMBL" id="BMUU01000004">
    <property type="protein sequence ID" value="GGY34787.1"/>
    <property type="molecule type" value="Genomic_DNA"/>
</dbReference>
<feature type="transmembrane region" description="Helical" evidence="1">
    <location>
        <begin position="183"/>
        <end position="205"/>
    </location>
</feature>
<protein>
    <recommendedName>
        <fullName evidence="4">Integral membrane protein</fullName>
    </recommendedName>
</protein>
<evidence type="ECO:0000313" key="2">
    <source>
        <dbReference type="EMBL" id="GGY34787.1"/>
    </source>
</evidence>
<feature type="transmembrane region" description="Helical" evidence="1">
    <location>
        <begin position="117"/>
        <end position="135"/>
    </location>
</feature>
<dbReference type="Proteomes" id="UP000600946">
    <property type="component" value="Unassembled WGS sequence"/>
</dbReference>
<accession>A0ABQ3A7N5</accession>
<gene>
    <name evidence="2" type="ORF">GCM10010326_31150</name>
</gene>